<dbReference type="SUPFAM" id="SSF103473">
    <property type="entry name" value="MFS general substrate transporter"/>
    <property type="match status" value="1"/>
</dbReference>
<feature type="transmembrane region" description="Helical" evidence="2">
    <location>
        <begin position="123"/>
        <end position="144"/>
    </location>
</feature>
<accession>A0A543IBX6</accession>
<feature type="transmembrane region" description="Helical" evidence="2">
    <location>
        <begin position="328"/>
        <end position="348"/>
    </location>
</feature>
<feature type="transmembrane region" description="Helical" evidence="2">
    <location>
        <begin position="380"/>
        <end position="404"/>
    </location>
</feature>
<feature type="transmembrane region" description="Helical" evidence="2">
    <location>
        <begin position="223"/>
        <end position="242"/>
    </location>
</feature>
<feature type="transmembrane region" description="Helical" evidence="2">
    <location>
        <begin position="354"/>
        <end position="373"/>
    </location>
</feature>
<dbReference type="Proteomes" id="UP000316706">
    <property type="component" value="Unassembled WGS sequence"/>
</dbReference>
<comment type="caution">
    <text evidence="3">The sequence shown here is derived from an EMBL/GenBank/DDBJ whole genome shotgun (WGS) entry which is preliminary data.</text>
</comment>
<dbReference type="EMBL" id="VFPO01000001">
    <property type="protein sequence ID" value="TQM68040.1"/>
    <property type="molecule type" value="Genomic_DNA"/>
</dbReference>
<keyword evidence="2" id="KW-0812">Transmembrane</keyword>
<evidence type="ECO:0000313" key="3">
    <source>
        <dbReference type="EMBL" id="TQM68040.1"/>
    </source>
</evidence>
<gene>
    <name evidence="3" type="ORF">FHX41_1667</name>
</gene>
<evidence type="ECO:0008006" key="5">
    <source>
        <dbReference type="Google" id="ProtNLM"/>
    </source>
</evidence>
<dbReference type="AlphaFoldDB" id="A0A543IBX6"/>
<keyword evidence="4" id="KW-1185">Reference proteome</keyword>
<feature type="region of interest" description="Disordered" evidence="1">
    <location>
        <begin position="450"/>
        <end position="473"/>
    </location>
</feature>
<dbReference type="OrthoDB" id="3472778at2"/>
<feature type="transmembrane region" description="Helical" evidence="2">
    <location>
        <begin position="199"/>
        <end position="217"/>
    </location>
</feature>
<feature type="transmembrane region" description="Helical" evidence="2">
    <location>
        <begin position="92"/>
        <end position="114"/>
    </location>
</feature>
<dbReference type="InterPro" id="IPR036259">
    <property type="entry name" value="MFS_trans_sf"/>
</dbReference>
<evidence type="ECO:0000313" key="4">
    <source>
        <dbReference type="Proteomes" id="UP000316706"/>
    </source>
</evidence>
<sequence>MLTALPAAVLVMPDAVINVVPAAASALELGDAGIPDLLRATGLSLPALVATVPLAAVAARRLPAWTVLLAGAAVLLAGVAGARLAGSVPLVAAVRATQGVGAGLMLPATLVLVWERGVRNLRAVWAGVFTGMLVLAMPLALGAVPAPAGGAAVPDWRVALAPFAWPAAVAVVAACVHPLLRGAVPRTPAAQRPADRGRLLLVFVPVAGFTFLAVVAAHEWSPGARLVVAAAALLSLLGLAVAGDGDEHGVDGADGADGERGGRGDARACALVMIAVGLLCHPVAGPLAGLASAAAPGDGPAAVLPFVLAAAAAAAGAYASGRMAERRAVLGGHCLMIAALLLGLAAVPHLPWTLLPPLVPLGAGAGLALAAVLRGAGADAALFGLALGLPALLAGQLAVLSLQASELERLRPVTEAQRTGALLGAYRLWLLTAAVLAVLTVVGSVRAARRRRPPARPGRGDSPGKAVTVPRAG</sequence>
<feature type="transmembrane region" description="Helical" evidence="2">
    <location>
        <begin position="301"/>
        <end position="321"/>
    </location>
</feature>
<keyword evidence="2" id="KW-0472">Membrane</keyword>
<proteinExistence type="predicted"/>
<feature type="transmembrane region" description="Helical" evidence="2">
    <location>
        <begin position="66"/>
        <end position="86"/>
    </location>
</feature>
<feature type="transmembrane region" description="Helical" evidence="2">
    <location>
        <begin position="424"/>
        <end position="445"/>
    </location>
</feature>
<reference evidence="3 4" key="1">
    <citation type="submission" date="2019-06" db="EMBL/GenBank/DDBJ databases">
        <title>Sequencing the genomes of 1000 actinobacteria strains.</title>
        <authorList>
            <person name="Klenk H.-P."/>
        </authorList>
    </citation>
    <scope>NUCLEOTIDE SEQUENCE [LARGE SCALE GENOMIC DNA]</scope>
    <source>
        <strain evidence="3 4">DSM 45043</strain>
    </source>
</reference>
<feature type="transmembrane region" description="Helical" evidence="2">
    <location>
        <begin position="156"/>
        <end position="179"/>
    </location>
</feature>
<name>A0A543IBX6_9ACTN</name>
<evidence type="ECO:0000256" key="1">
    <source>
        <dbReference type="SAM" id="MobiDB-lite"/>
    </source>
</evidence>
<organism evidence="3 4">
    <name type="scientific">Actinomadura hallensis</name>
    <dbReference type="NCBI Taxonomy" id="337895"/>
    <lineage>
        <taxon>Bacteria</taxon>
        <taxon>Bacillati</taxon>
        <taxon>Actinomycetota</taxon>
        <taxon>Actinomycetes</taxon>
        <taxon>Streptosporangiales</taxon>
        <taxon>Thermomonosporaceae</taxon>
        <taxon>Actinomadura</taxon>
    </lineage>
</organism>
<evidence type="ECO:0000256" key="2">
    <source>
        <dbReference type="SAM" id="Phobius"/>
    </source>
</evidence>
<keyword evidence="2" id="KW-1133">Transmembrane helix</keyword>
<feature type="transmembrane region" description="Helical" evidence="2">
    <location>
        <begin position="270"/>
        <end position="295"/>
    </location>
</feature>
<protein>
    <recommendedName>
        <fullName evidence="5">MFS transporter</fullName>
    </recommendedName>
</protein>
<dbReference type="RefSeq" id="WP_141967235.1">
    <property type="nucleotide sequence ID" value="NZ_VFPO01000001.1"/>
</dbReference>
<feature type="transmembrane region" description="Helical" evidence="2">
    <location>
        <begin position="40"/>
        <end position="59"/>
    </location>
</feature>